<dbReference type="PANTHER" id="PTHR22594:SF16">
    <property type="entry name" value="ASPARAGINE--TRNA LIGASE, CYTOPLASMIC"/>
    <property type="match status" value="1"/>
</dbReference>
<comment type="subcellular location">
    <subcellularLocation>
        <location evidence="1">Cytoplasm</location>
    </subcellularLocation>
</comment>
<evidence type="ECO:0000256" key="13">
    <source>
        <dbReference type="SAM" id="Coils"/>
    </source>
</evidence>
<evidence type="ECO:0000256" key="4">
    <source>
        <dbReference type="ARBA" id="ARBA00022490"/>
    </source>
</evidence>
<dbReference type="GO" id="GO:0005737">
    <property type="term" value="C:cytoplasm"/>
    <property type="evidence" value="ECO:0007669"/>
    <property type="project" value="UniProtKB-SubCell"/>
</dbReference>
<keyword evidence="6" id="KW-0547">Nucleotide-binding</keyword>
<dbReference type="AlphaFoldDB" id="A0A9W4SEJ2"/>
<protein>
    <recommendedName>
        <fullName evidence="11">Asparagine--tRNA ligase, cytoplasmic</fullName>
        <ecNumber evidence="3">6.1.1.22</ecNumber>
    </recommendedName>
    <alternativeName>
        <fullName evidence="10">Asparaginyl-tRNA synthetase</fullName>
    </alternativeName>
</protein>
<dbReference type="Pfam" id="PF00152">
    <property type="entry name" value="tRNA-synt_2"/>
    <property type="match status" value="1"/>
</dbReference>
<evidence type="ECO:0000256" key="3">
    <source>
        <dbReference type="ARBA" id="ARBA00012816"/>
    </source>
</evidence>
<evidence type="ECO:0000256" key="9">
    <source>
        <dbReference type="ARBA" id="ARBA00023146"/>
    </source>
</evidence>
<keyword evidence="4" id="KW-0963">Cytoplasm</keyword>
<dbReference type="SUPFAM" id="SSF50249">
    <property type="entry name" value="Nucleic acid-binding proteins"/>
    <property type="match status" value="1"/>
</dbReference>
<evidence type="ECO:0000256" key="11">
    <source>
        <dbReference type="ARBA" id="ARBA00039867"/>
    </source>
</evidence>
<keyword evidence="5" id="KW-0436">Ligase</keyword>
<evidence type="ECO:0000256" key="7">
    <source>
        <dbReference type="ARBA" id="ARBA00022840"/>
    </source>
</evidence>
<evidence type="ECO:0000313" key="17">
    <source>
        <dbReference type="Proteomes" id="UP001153678"/>
    </source>
</evidence>
<dbReference type="InterPro" id="IPR006195">
    <property type="entry name" value="aa-tRNA-synth_II"/>
</dbReference>
<dbReference type="PANTHER" id="PTHR22594">
    <property type="entry name" value="ASPARTYL/LYSYL-TRNA SYNTHETASE"/>
    <property type="match status" value="1"/>
</dbReference>
<keyword evidence="17" id="KW-1185">Reference proteome</keyword>
<keyword evidence="13" id="KW-0175">Coiled coil</keyword>
<dbReference type="EMBL" id="CAMKVN010000281">
    <property type="protein sequence ID" value="CAI2166157.1"/>
    <property type="molecule type" value="Genomic_DNA"/>
</dbReference>
<evidence type="ECO:0000256" key="6">
    <source>
        <dbReference type="ARBA" id="ARBA00022741"/>
    </source>
</evidence>
<dbReference type="Gene3D" id="2.40.50.140">
    <property type="entry name" value="Nucleic acid-binding proteins"/>
    <property type="match status" value="1"/>
</dbReference>
<reference evidence="16" key="1">
    <citation type="submission" date="2022-08" db="EMBL/GenBank/DDBJ databases">
        <authorList>
            <person name="Kallberg Y."/>
            <person name="Tangrot J."/>
            <person name="Rosling A."/>
        </authorList>
    </citation>
    <scope>NUCLEOTIDE SEQUENCE</scope>
    <source>
        <strain evidence="16">Wild A</strain>
    </source>
</reference>
<dbReference type="PROSITE" id="PS50862">
    <property type="entry name" value="AA_TRNA_LIGASE_II"/>
    <property type="match status" value="1"/>
</dbReference>
<keyword evidence="9" id="KW-0030">Aminoacyl-tRNA synthetase</keyword>
<dbReference type="Pfam" id="PF20917">
    <property type="entry name" value="AsnRS_N"/>
    <property type="match status" value="1"/>
</dbReference>
<dbReference type="InterPro" id="IPR002312">
    <property type="entry name" value="Asp/Asn-tRNA-synth_IIb"/>
</dbReference>
<dbReference type="GO" id="GO:0006421">
    <property type="term" value="P:asparaginyl-tRNA aminoacylation"/>
    <property type="evidence" value="ECO:0007669"/>
    <property type="project" value="InterPro"/>
</dbReference>
<comment type="similarity">
    <text evidence="2">Belongs to the class-II aminoacyl-tRNA synthetase family.</text>
</comment>
<dbReference type="InterPro" id="IPR004365">
    <property type="entry name" value="NA-bd_OB_tRNA"/>
</dbReference>
<dbReference type="GO" id="GO:0005524">
    <property type="term" value="F:ATP binding"/>
    <property type="evidence" value="ECO:0007669"/>
    <property type="project" value="UniProtKB-KW"/>
</dbReference>
<evidence type="ECO:0000256" key="2">
    <source>
        <dbReference type="ARBA" id="ARBA00008226"/>
    </source>
</evidence>
<proteinExistence type="inferred from homology"/>
<dbReference type="Proteomes" id="UP001153678">
    <property type="component" value="Unassembled WGS sequence"/>
</dbReference>
<evidence type="ECO:0000256" key="10">
    <source>
        <dbReference type="ARBA" id="ARBA00029886"/>
    </source>
</evidence>
<dbReference type="OrthoDB" id="1931232at2759"/>
<feature type="domain" description="Aminoacyl-transfer RNA synthetases class-II family profile" evidence="15">
    <location>
        <begin position="254"/>
        <end position="549"/>
    </location>
</feature>
<sequence>MLHDNETVYIDEVQGSDETGTGTRDAPYKTAVHSLQTKGDSIKILVQKTSEEGYKDISGAALKKAKKRVDDLAKKAKKEEEKRKAEVEKAKLQKEEEERKLEEAKSIVLEQDSTLPQAIKIKIMNSVANRGKRVKVSGWVHRLRTQGKDMKFIVLRDGSGYLQCILTGKLCHTYDALTLSLESTVTIYGVISELPAGKTAPDNHELLADYWEVIHNAPGGDDAFANKLNAEADPSVLYEQRHLVIRGDTASTVLKVRSAIMKAFRDHFDSKGFTEINAPCMVQTQVEGGSTLFEMNYYGEKAYLTQTSQLYLETCLPSLGDVYCISESYRAERSHTRRHLSEYTHLEAEMVFITFDDLLNALEDLICDTISRVLAHEPTRKLIYQLHPDFVPPKRPFLRMDYKDAIQYLKDHDIKKEDGSFYEFGEDIPEAPERAMTDRINQPIFLCRFPAEIKAFYMKRCADDKRVTESVDVLMPGVGEIVGGSMRISNMSELLEGYKREGIDPTPYYWYTDQRKYGTTEHGGFGLGVERFLAWLLHRDTVKECCLYPRFMGRCLP</sequence>
<dbReference type="GO" id="GO:0003676">
    <property type="term" value="F:nucleic acid binding"/>
    <property type="evidence" value="ECO:0007669"/>
    <property type="project" value="InterPro"/>
</dbReference>
<keyword evidence="7" id="KW-0067">ATP-binding</keyword>
<name>A0A9W4SEJ2_9GLOM</name>
<dbReference type="PRINTS" id="PR01042">
    <property type="entry name" value="TRNASYNTHASP"/>
</dbReference>
<dbReference type="InterPro" id="IPR004522">
    <property type="entry name" value="Asn-tRNA-ligase"/>
</dbReference>
<gene>
    <name evidence="16" type="ORF">FWILDA_LOCUS2431</name>
</gene>
<comment type="caution">
    <text evidence="16">The sequence shown here is derived from an EMBL/GenBank/DDBJ whole genome shotgun (WGS) entry which is preliminary data.</text>
</comment>
<dbReference type="CDD" id="cd04323">
    <property type="entry name" value="AsnRS_cyto_like_N"/>
    <property type="match status" value="1"/>
</dbReference>
<dbReference type="EC" id="6.1.1.22" evidence="3"/>
<feature type="coiled-coil region" evidence="13">
    <location>
        <begin position="62"/>
        <end position="112"/>
    </location>
</feature>
<dbReference type="InterPro" id="IPR048952">
    <property type="entry name" value="AsnRS_N"/>
</dbReference>
<dbReference type="InterPro" id="IPR012340">
    <property type="entry name" value="NA-bd_OB-fold"/>
</dbReference>
<feature type="region of interest" description="Disordered" evidence="14">
    <location>
        <begin position="1"/>
        <end position="26"/>
    </location>
</feature>
<organism evidence="16 17">
    <name type="scientific">Funneliformis geosporum</name>
    <dbReference type="NCBI Taxonomy" id="1117311"/>
    <lineage>
        <taxon>Eukaryota</taxon>
        <taxon>Fungi</taxon>
        <taxon>Fungi incertae sedis</taxon>
        <taxon>Mucoromycota</taxon>
        <taxon>Glomeromycotina</taxon>
        <taxon>Glomeromycetes</taxon>
        <taxon>Glomerales</taxon>
        <taxon>Glomeraceae</taxon>
        <taxon>Funneliformis</taxon>
    </lineage>
</organism>
<dbReference type="InterPro" id="IPR004364">
    <property type="entry name" value="Aa-tRNA-synt_II"/>
</dbReference>
<dbReference type="GO" id="GO:0004816">
    <property type="term" value="F:asparagine-tRNA ligase activity"/>
    <property type="evidence" value="ECO:0007669"/>
    <property type="project" value="UniProtKB-EC"/>
</dbReference>
<evidence type="ECO:0000259" key="15">
    <source>
        <dbReference type="PROSITE" id="PS50862"/>
    </source>
</evidence>
<dbReference type="Gene3D" id="3.30.1910.20">
    <property type="entry name" value="asparaginyl-tRNA synthetase, N-terminal domain"/>
    <property type="match status" value="1"/>
</dbReference>
<dbReference type="Pfam" id="PF01336">
    <property type="entry name" value="tRNA_anti-codon"/>
    <property type="match status" value="1"/>
</dbReference>
<evidence type="ECO:0000256" key="8">
    <source>
        <dbReference type="ARBA" id="ARBA00022917"/>
    </source>
</evidence>
<evidence type="ECO:0000256" key="12">
    <source>
        <dbReference type="ARBA" id="ARBA00047844"/>
    </source>
</evidence>
<evidence type="ECO:0000256" key="14">
    <source>
        <dbReference type="SAM" id="MobiDB-lite"/>
    </source>
</evidence>
<evidence type="ECO:0000256" key="1">
    <source>
        <dbReference type="ARBA" id="ARBA00004496"/>
    </source>
</evidence>
<comment type="catalytic activity">
    <reaction evidence="12">
        <text>tRNA(Asn) + L-asparagine + ATP = L-asparaginyl-tRNA(Asn) + AMP + diphosphate + H(+)</text>
        <dbReference type="Rhea" id="RHEA:11180"/>
        <dbReference type="Rhea" id="RHEA-COMP:9659"/>
        <dbReference type="Rhea" id="RHEA-COMP:9674"/>
        <dbReference type="ChEBI" id="CHEBI:15378"/>
        <dbReference type="ChEBI" id="CHEBI:30616"/>
        <dbReference type="ChEBI" id="CHEBI:33019"/>
        <dbReference type="ChEBI" id="CHEBI:58048"/>
        <dbReference type="ChEBI" id="CHEBI:78442"/>
        <dbReference type="ChEBI" id="CHEBI:78515"/>
        <dbReference type="ChEBI" id="CHEBI:456215"/>
        <dbReference type="EC" id="6.1.1.22"/>
    </reaction>
</comment>
<dbReference type="FunFam" id="2.40.50.140:FF:000151">
    <property type="entry name" value="Asparagine--tRNA ligase, cytoplasmic"/>
    <property type="match status" value="1"/>
</dbReference>
<dbReference type="SUPFAM" id="SSF55681">
    <property type="entry name" value="Class II aaRS and biotin synthetases"/>
    <property type="match status" value="1"/>
</dbReference>
<dbReference type="FunFam" id="3.30.930.10:FF:000040">
    <property type="entry name" value="Asparagine--tRNA ligase, cytoplasmic"/>
    <property type="match status" value="1"/>
</dbReference>
<evidence type="ECO:0000256" key="5">
    <source>
        <dbReference type="ARBA" id="ARBA00022598"/>
    </source>
</evidence>
<dbReference type="NCBIfam" id="TIGR00457">
    <property type="entry name" value="asnS"/>
    <property type="match status" value="1"/>
</dbReference>
<dbReference type="InterPro" id="IPR045864">
    <property type="entry name" value="aa-tRNA-synth_II/BPL/LPL"/>
</dbReference>
<keyword evidence="8" id="KW-0648">Protein biosynthesis</keyword>
<dbReference type="Gene3D" id="3.30.930.10">
    <property type="entry name" value="Bira Bifunctional Protein, Domain 2"/>
    <property type="match status" value="1"/>
</dbReference>
<accession>A0A9W4SEJ2</accession>
<dbReference type="CDD" id="cd00776">
    <property type="entry name" value="AsxRS_core"/>
    <property type="match status" value="1"/>
</dbReference>
<evidence type="ECO:0000313" key="16">
    <source>
        <dbReference type="EMBL" id="CAI2166157.1"/>
    </source>
</evidence>